<name>A0ABD5SZA3_9EURY</name>
<dbReference type="AlphaFoldDB" id="A0ABD5SZA3"/>
<reference evidence="1 2" key="1">
    <citation type="journal article" date="2019" name="Int. J. Syst. Evol. Microbiol.">
        <title>The Global Catalogue of Microorganisms (GCM) 10K type strain sequencing project: providing services to taxonomists for standard genome sequencing and annotation.</title>
        <authorList>
            <consortium name="The Broad Institute Genomics Platform"/>
            <consortium name="The Broad Institute Genome Sequencing Center for Infectious Disease"/>
            <person name="Wu L."/>
            <person name="Ma J."/>
        </authorList>
    </citation>
    <scope>NUCLEOTIDE SEQUENCE [LARGE SCALE GENOMIC DNA]</scope>
    <source>
        <strain evidence="1 2">PJ61</strain>
    </source>
</reference>
<dbReference type="Proteomes" id="UP001596274">
    <property type="component" value="Unassembled WGS sequence"/>
</dbReference>
<protein>
    <recommendedName>
        <fullName evidence="3">N-acetyltransferase domain-containing protein</fullName>
    </recommendedName>
</protein>
<dbReference type="EMBL" id="JBHSWT010000045">
    <property type="protein sequence ID" value="MFC6770342.1"/>
    <property type="molecule type" value="Genomic_DNA"/>
</dbReference>
<dbReference type="InterPro" id="IPR016181">
    <property type="entry name" value="Acyl_CoA_acyltransferase"/>
</dbReference>
<comment type="caution">
    <text evidence="1">The sequence shown here is derived from an EMBL/GenBank/DDBJ whole genome shotgun (WGS) entry which is preliminary data.</text>
</comment>
<evidence type="ECO:0008006" key="3">
    <source>
        <dbReference type="Google" id="ProtNLM"/>
    </source>
</evidence>
<accession>A0ABD5SZA3</accession>
<evidence type="ECO:0000313" key="2">
    <source>
        <dbReference type="Proteomes" id="UP001596274"/>
    </source>
</evidence>
<proteinExistence type="predicted"/>
<organism evidence="1 2">
    <name type="scientific">Halorubrum pallidum</name>
    <dbReference type="NCBI Taxonomy" id="1526114"/>
    <lineage>
        <taxon>Archaea</taxon>
        <taxon>Methanobacteriati</taxon>
        <taxon>Methanobacteriota</taxon>
        <taxon>Stenosarchaea group</taxon>
        <taxon>Halobacteria</taxon>
        <taxon>Halobacteriales</taxon>
        <taxon>Haloferacaceae</taxon>
        <taxon>Halorubrum</taxon>
    </lineage>
</organism>
<keyword evidence="2" id="KW-1185">Reference proteome</keyword>
<dbReference type="Gene3D" id="3.40.630.30">
    <property type="match status" value="1"/>
</dbReference>
<sequence>MIDTNVFITREQNRVIPEALQELENLLKTAGHNILVHPLSEVEVQNHEDEQIRKKSQSKIATYAKLTFPPYPSSDDDHFYDKVNGSADSDREQVDNALLYAVYDQRVDLLITEDQPMHTKADLLGIADKVLTIEEGAAHFREKDDELRSPVSIQKVTVDELDVDDPIFDSLKTEYGNFESWFAGIADRDAWVNWNEDGTLGAVLILKDNEAEELGVDPTLDPKARLKISTLKVSERKRGSKAGELLISLAVREAINYGLEEIYLTHYIDEESDYLVKLISKYGFQHASNEKDGETVFVKRLTPGPGDNPDPLETIIRFYPSFHDGPNIQKFLIPIQPRWHNKLFATYDKRQPTLSEVTGQFIPESNAIKKAYLTHANIRRIEPADILVFYRSHDHKEVTSLGVCEQVEYGMEDPDEIMELVGRRSVFSVSEIEDVAQSPTTVLLFKWHFDFADPIRYRVLRDEDILAGPPQTIQQLDESAYEKIKELGDIDERFIVN</sequence>
<gene>
    <name evidence="1" type="ORF">ACFQDD_02170</name>
</gene>
<dbReference type="SUPFAM" id="SSF55729">
    <property type="entry name" value="Acyl-CoA N-acyltransferases (Nat)"/>
    <property type="match status" value="1"/>
</dbReference>
<evidence type="ECO:0000313" key="1">
    <source>
        <dbReference type="EMBL" id="MFC6770342.1"/>
    </source>
</evidence>